<gene>
    <name evidence="1" type="ORF">GCM10022210_11320</name>
</gene>
<comment type="caution">
    <text evidence="1">The sequence shown here is derived from an EMBL/GenBank/DDBJ whole genome shotgun (WGS) entry which is preliminary data.</text>
</comment>
<dbReference type="EMBL" id="BAAAZC010000008">
    <property type="protein sequence ID" value="GAA3964658.1"/>
    <property type="molecule type" value="Genomic_DNA"/>
</dbReference>
<accession>A0ABP7PGG5</accession>
<organism evidence="1 2">
    <name type="scientific">Mucilaginibacter dorajii</name>
    <dbReference type="NCBI Taxonomy" id="692994"/>
    <lineage>
        <taxon>Bacteria</taxon>
        <taxon>Pseudomonadati</taxon>
        <taxon>Bacteroidota</taxon>
        <taxon>Sphingobacteriia</taxon>
        <taxon>Sphingobacteriales</taxon>
        <taxon>Sphingobacteriaceae</taxon>
        <taxon>Mucilaginibacter</taxon>
    </lineage>
</organism>
<name>A0ABP7PGG5_9SPHI</name>
<keyword evidence="2" id="KW-1185">Reference proteome</keyword>
<dbReference type="Proteomes" id="UP001500742">
    <property type="component" value="Unassembled WGS sequence"/>
</dbReference>
<protein>
    <submittedName>
        <fullName evidence="1">Uncharacterized protein</fullName>
    </submittedName>
</protein>
<sequence length="203" mass="23727">MNPYFMPIFISNLFLATMIKTIKDFNPAKIKDLEGLYTYGAYKDGFNLTASLDSKVKADFNQQIVNEIVLWKVNRYVNLADADWLDDFNRLKFIDELDGNQAFVKSILSSMLKTHGIRLPMASTMLRFRNPNVFQIIDVRTFRIIYGEDPRRKKLMDANDDNSIDLYFEYLLILKKTCAEKGIVFSDADRILYQYDIVENKEI</sequence>
<proteinExistence type="predicted"/>
<evidence type="ECO:0000313" key="1">
    <source>
        <dbReference type="EMBL" id="GAA3964658.1"/>
    </source>
</evidence>
<evidence type="ECO:0000313" key="2">
    <source>
        <dbReference type="Proteomes" id="UP001500742"/>
    </source>
</evidence>
<reference evidence="2" key="1">
    <citation type="journal article" date="2019" name="Int. J. Syst. Evol. Microbiol.">
        <title>The Global Catalogue of Microorganisms (GCM) 10K type strain sequencing project: providing services to taxonomists for standard genome sequencing and annotation.</title>
        <authorList>
            <consortium name="The Broad Institute Genomics Platform"/>
            <consortium name="The Broad Institute Genome Sequencing Center for Infectious Disease"/>
            <person name="Wu L."/>
            <person name="Ma J."/>
        </authorList>
    </citation>
    <scope>NUCLEOTIDE SEQUENCE [LARGE SCALE GENOMIC DNA]</scope>
    <source>
        <strain evidence="2">JCM 16601</strain>
    </source>
</reference>